<proteinExistence type="predicted"/>
<reference evidence="1" key="1">
    <citation type="submission" date="2019-04" db="EMBL/GenBank/DDBJ databases">
        <title>Microbes associate with the intestines of laboratory mice.</title>
        <authorList>
            <person name="Navarre W."/>
            <person name="Wong E."/>
            <person name="Huang K."/>
            <person name="Tropini C."/>
            <person name="Ng K."/>
            <person name="Yu B."/>
        </authorList>
    </citation>
    <scope>NUCLEOTIDE SEQUENCE</scope>
    <source>
        <strain evidence="1">NM73_A23</strain>
    </source>
</reference>
<comment type="caution">
    <text evidence="1">The sequence shown here is derived from an EMBL/GenBank/DDBJ whole genome shotgun (WGS) entry which is preliminary data.</text>
</comment>
<keyword evidence="2" id="KW-1185">Reference proteome</keyword>
<protein>
    <submittedName>
        <fullName evidence="1">Uncharacterized protein</fullName>
    </submittedName>
</protein>
<evidence type="ECO:0000313" key="1">
    <source>
        <dbReference type="EMBL" id="TGX82353.1"/>
    </source>
</evidence>
<dbReference type="EMBL" id="SRZC01000010">
    <property type="protein sequence ID" value="TGX82353.1"/>
    <property type="molecule type" value="Genomic_DNA"/>
</dbReference>
<evidence type="ECO:0000313" key="2">
    <source>
        <dbReference type="Proteomes" id="UP000308886"/>
    </source>
</evidence>
<name>A0AC61QQD7_9BACT</name>
<organism evidence="1 2">
    <name type="scientific">Palleniella muris</name>
    <dbReference type="NCBI Taxonomy" id="3038145"/>
    <lineage>
        <taxon>Bacteria</taxon>
        <taxon>Pseudomonadati</taxon>
        <taxon>Bacteroidota</taxon>
        <taxon>Bacteroidia</taxon>
        <taxon>Bacteroidales</taxon>
        <taxon>Prevotellaceae</taxon>
        <taxon>Palleniella</taxon>
    </lineage>
</organism>
<dbReference type="Proteomes" id="UP000308886">
    <property type="component" value="Unassembled WGS sequence"/>
</dbReference>
<sequence length="270" mass="31279">MKRAKQLLVPAIVFGSIFLLLNGGTVEGCLTDKFKYGYWFTFSLFEFLMIQVVMEWMMRKLSIVEDSIRYLFMLVAIAVVSYAVSFPVVCQYFGDMGGVLGLPLLRYYVYFVAGRLIRVHLNAICAWKWRDAAVTVTVMAFILIAVLFWGLDYECSGLLFHVRMVVFEMSALLLFFAMFYRHRYYFSSDNGLVNALSFVGKRTLDIYLLHYFFLPKDLHVVGRYFVEHPSLAIEFVMGMFVTFIIVALCLFVSEMLRSSRFVTRWALGSK</sequence>
<gene>
    <name evidence="1" type="ORF">E5358_07345</name>
</gene>
<accession>A0AC61QQD7</accession>